<comment type="cofactor">
    <cofactor evidence="1 5">
        <name>heme</name>
        <dbReference type="ChEBI" id="CHEBI:30413"/>
    </cofactor>
</comment>
<dbReference type="GeneID" id="4840510"/>
<feature type="chain" id="PRO_5002655155" evidence="7">
    <location>
        <begin position="23"/>
        <end position="531"/>
    </location>
</feature>
<keyword evidence="6" id="KW-0503">Monooxygenase</keyword>
<evidence type="ECO:0000256" key="1">
    <source>
        <dbReference type="ARBA" id="ARBA00001971"/>
    </source>
</evidence>
<dbReference type="Pfam" id="PF00067">
    <property type="entry name" value="p450"/>
    <property type="match status" value="1"/>
</dbReference>
<dbReference type="Gene3D" id="1.10.630.10">
    <property type="entry name" value="Cytochrome P450"/>
    <property type="match status" value="1"/>
</dbReference>
<name>A3LZM9_PICST</name>
<dbReference type="OrthoDB" id="1470350at2759"/>
<keyword evidence="6 8" id="KW-0560">Oxidoreductase</keyword>
<dbReference type="InterPro" id="IPR002403">
    <property type="entry name" value="Cyt_P450_E_grp-IV"/>
</dbReference>
<protein>
    <submittedName>
        <fullName evidence="8">Cytochrome P450</fullName>
        <ecNumber evidence="8">1.14.14.1</ecNumber>
    </submittedName>
</protein>
<dbReference type="EC" id="1.14.14.1" evidence="8"/>
<feature type="signal peptide" evidence="7">
    <location>
        <begin position="1"/>
        <end position="22"/>
    </location>
</feature>
<dbReference type="EMBL" id="CP000501">
    <property type="protein sequence ID" value="ABN68182.2"/>
    <property type="molecule type" value="Genomic_DNA"/>
</dbReference>
<evidence type="ECO:0000313" key="8">
    <source>
        <dbReference type="EMBL" id="ABN68182.2"/>
    </source>
</evidence>
<dbReference type="SUPFAM" id="SSF48264">
    <property type="entry name" value="Cytochrome P450"/>
    <property type="match status" value="1"/>
</dbReference>
<dbReference type="RefSeq" id="XP_001386211.2">
    <property type="nucleotide sequence ID" value="XM_001386174.1"/>
</dbReference>
<keyword evidence="5 6" id="KW-0349">Heme</keyword>
<dbReference type="CDD" id="cd11059">
    <property type="entry name" value="CYP_fungal"/>
    <property type="match status" value="1"/>
</dbReference>
<dbReference type="STRING" id="322104.A3LZM9"/>
<dbReference type="KEGG" id="pic:PICST_63000"/>
<accession>A3LZM9</accession>
<dbReference type="eggNOG" id="KOG0156">
    <property type="taxonomic scope" value="Eukaryota"/>
</dbReference>
<dbReference type="GO" id="GO:0005506">
    <property type="term" value="F:iron ion binding"/>
    <property type="evidence" value="ECO:0007669"/>
    <property type="project" value="InterPro"/>
</dbReference>
<sequence length="531" mass="61637">ILGVFLAYHLILYPFFLSPLRDVPGPYLHRISSLSSLNKQRKGRWTMTVYELHKRYGDVVVLSPTEVSVNGNSKYVHDIYIKNFPKAKFYENFRNHGFKDNMFASLENDRHIAYKKLIMNLYSKSAIFNKKNGTHSIIVQKVGQLVDDIRQSSSGKTQNLGIEVYTLFASLAMDVVSAFELGMSNGTDLLLHPEKRHIIISHRQVASMVFWTTLMPRFWNWAASSTILKASYDITKWQLGLYAQAEENVPDVKEDENKSTLETLKQKGLKGEYAYSFLTDNIFAGHETTAIQLAYMCYELSRPKNLHLQESLRKELIREFGHPKSEKDIIDDMSKVDVLPYLNSVLDENSRVHASIPGSEPRLVDSPYKVEVGEGKVVELPKGTGISCVVYALHRQSDVFAEPDQFIPERWLQYENEPDEVFRQRIKRMQRYMMPFGKGIRMCLGMNLALIEMKMAIANLYWHYNSKICSDWCEITEYTEDSKKLNPILMGETRKGENRTDEEKMTMYDSYTTRPLNDECWLEWYDNQFEN</sequence>
<dbReference type="PANTHER" id="PTHR24305:SF166">
    <property type="entry name" value="CYTOCHROME P450 12A4, MITOCHONDRIAL-RELATED"/>
    <property type="match status" value="1"/>
</dbReference>
<evidence type="ECO:0000313" key="9">
    <source>
        <dbReference type="Proteomes" id="UP000002258"/>
    </source>
</evidence>
<evidence type="ECO:0000256" key="5">
    <source>
        <dbReference type="PIRSR" id="PIRSR602403-1"/>
    </source>
</evidence>
<feature type="non-terminal residue" evidence="8">
    <location>
        <position position="1"/>
    </location>
</feature>
<evidence type="ECO:0000256" key="6">
    <source>
        <dbReference type="RuleBase" id="RU000461"/>
    </source>
</evidence>
<dbReference type="PRINTS" id="PR00385">
    <property type="entry name" value="P450"/>
</dbReference>
<dbReference type="GO" id="GO:0020037">
    <property type="term" value="F:heme binding"/>
    <property type="evidence" value="ECO:0007669"/>
    <property type="project" value="InterPro"/>
</dbReference>
<dbReference type="Proteomes" id="UP000002258">
    <property type="component" value="Chromosome 7"/>
</dbReference>
<evidence type="ECO:0000256" key="4">
    <source>
        <dbReference type="ARBA" id="ARBA00023004"/>
    </source>
</evidence>
<keyword evidence="3 5" id="KW-0479">Metal-binding</keyword>
<dbReference type="InterPro" id="IPR050121">
    <property type="entry name" value="Cytochrome_P450_monoxygenase"/>
</dbReference>
<dbReference type="InterPro" id="IPR001128">
    <property type="entry name" value="Cyt_P450"/>
</dbReference>
<feature type="binding site" description="axial binding residue" evidence="5">
    <location>
        <position position="443"/>
    </location>
    <ligand>
        <name>heme</name>
        <dbReference type="ChEBI" id="CHEBI:30413"/>
    </ligand>
    <ligandPart>
        <name>Fe</name>
        <dbReference type="ChEBI" id="CHEBI:18248"/>
    </ligandPart>
</feature>
<dbReference type="AlphaFoldDB" id="A3LZM9"/>
<dbReference type="InterPro" id="IPR036396">
    <property type="entry name" value="Cyt_P450_sf"/>
</dbReference>
<gene>
    <name evidence="8" type="primary">CYP559</name>
    <name evidence="8" type="ORF">PICST_63000</name>
</gene>
<dbReference type="InParanoid" id="A3LZM9"/>
<dbReference type="PROSITE" id="PS00086">
    <property type="entry name" value="CYTOCHROME_P450"/>
    <property type="match status" value="1"/>
</dbReference>
<evidence type="ECO:0000256" key="2">
    <source>
        <dbReference type="ARBA" id="ARBA00010617"/>
    </source>
</evidence>
<dbReference type="GO" id="GO:0016712">
    <property type="term" value="F:oxidoreductase activity, acting on paired donors, with incorporation or reduction of molecular oxygen, reduced flavin or flavoprotein as one donor, and incorporation of one atom of oxygen"/>
    <property type="evidence" value="ECO:0007669"/>
    <property type="project" value="UniProtKB-EC"/>
</dbReference>
<keyword evidence="7" id="KW-0732">Signal</keyword>
<keyword evidence="4 5" id="KW-0408">Iron</keyword>
<dbReference type="PANTHER" id="PTHR24305">
    <property type="entry name" value="CYTOCHROME P450"/>
    <property type="match status" value="1"/>
</dbReference>
<keyword evidence="9" id="KW-1185">Reference proteome</keyword>
<dbReference type="PRINTS" id="PR00465">
    <property type="entry name" value="EP450IV"/>
</dbReference>
<evidence type="ECO:0000256" key="3">
    <source>
        <dbReference type="ARBA" id="ARBA00022723"/>
    </source>
</evidence>
<dbReference type="InterPro" id="IPR017972">
    <property type="entry name" value="Cyt_P450_CS"/>
</dbReference>
<reference evidence="8 9" key="1">
    <citation type="journal article" date="2007" name="Nat. Biotechnol.">
        <title>Genome sequence of the lignocellulose-bioconverting and xylose-fermenting yeast Pichia stipitis.</title>
        <authorList>
            <person name="Jeffries T.W."/>
            <person name="Grigoriev I.V."/>
            <person name="Grimwood J."/>
            <person name="Laplaza J.M."/>
            <person name="Aerts A."/>
            <person name="Salamov A."/>
            <person name="Schmutz J."/>
            <person name="Lindquist E."/>
            <person name="Dehal P."/>
            <person name="Shapiro H."/>
            <person name="Jin Y.S."/>
            <person name="Passoth V."/>
            <person name="Richardson P.M."/>
        </authorList>
    </citation>
    <scope>NUCLEOTIDE SEQUENCE [LARGE SCALE GENOMIC DNA]</scope>
    <source>
        <strain evidence="9">ATCC 58785 / CBS 6054 / NBRC 10063 / NRRL Y-11545</strain>
    </source>
</reference>
<evidence type="ECO:0000256" key="7">
    <source>
        <dbReference type="SAM" id="SignalP"/>
    </source>
</evidence>
<dbReference type="HOGENOM" id="CLU_001570_14_2_1"/>
<dbReference type="OMA" id="NRMCLGM"/>
<organism evidence="8 9">
    <name type="scientific">Scheffersomyces stipitis (strain ATCC 58785 / CBS 6054 / NBRC 10063 / NRRL Y-11545)</name>
    <name type="common">Yeast</name>
    <name type="synonym">Pichia stipitis</name>
    <dbReference type="NCBI Taxonomy" id="322104"/>
    <lineage>
        <taxon>Eukaryota</taxon>
        <taxon>Fungi</taxon>
        <taxon>Dikarya</taxon>
        <taxon>Ascomycota</taxon>
        <taxon>Saccharomycotina</taxon>
        <taxon>Pichiomycetes</taxon>
        <taxon>Debaryomycetaceae</taxon>
        <taxon>Scheffersomyces</taxon>
    </lineage>
</organism>
<proteinExistence type="inferred from homology"/>
<comment type="similarity">
    <text evidence="2 6">Belongs to the cytochrome P450 family.</text>
</comment>